<evidence type="ECO:0000256" key="2">
    <source>
        <dbReference type="ARBA" id="ARBA00023002"/>
    </source>
</evidence>
<dbReference type="InterPro" id="IPR015590">
    <property type="entry name" value="Aldehyde_DH_dom"/>
</dbReference>
<organism evidence="6 7">
    <name type="scientific">Mycoplasmopsis alligatoris A21JP2</name>
    <dbReference type="NCBI Taxonomy" id="747682"/>
    <lineage>
        <taxon>Bacteria</taxon>
        <taxon>Bacillati</taxon>
        <taxon>Mycoplasmatota</taxon>
        <taxon>Mycoplasmoidales</taxon>
        <taxon>Metamycoplasmataceae</taxon>
        <taxon>Mycoplasmopsis</taxon>
    </lineage>
</organism>
<dbReference type="AlphaFoldDB" id="D4XW86"/>
<keyword evidence="7" id="KW-1185">Reference proteome</keyword>
<dbReference type="PANTHER" id="PTHR43570:SF16">
    <property type="entry name" value="ALDEHYDE DEHYDROGENASE TYPE III, ISOFORM Q"/>
    <property type="match status" value="1"/>
</dbReference>
<comment type="similarity">
    <text evidence="1 3">Belongs to the aldehyde dehydrogenase family.</text>
</comment>
<evidence type="ECO:0000313" key="6">
    <source>
        <dbReference type="EMBL" id="EFF41401.1"/>
    </source>
</evidence>
<evidence type="ECO:0000256" key="3">
    <source>
        <dbReference type="PIRNR" id="PIRNR036492"/>
    </source>
</evidence>
<evidence type="ECO:0000259" key="5">
    <source>
        <dbReference type="Pfam" id="PF00171"/>
    </source>
</evidence>
<dbReference type="Gene3D" id="3.40.309.10">
    <property type="entry name" value="Aldehyde Dehydrogenase, Chain A, domain 2"/>
    <property type="match status" value="1"/>
</dbReference>
<dbReference type="PANTHER" id="PTHR43570">
    <property type="entry name" value="ALDEHYDE DEHYDROGENASE"/>
    <property type="match status" value="1"/>
</dbReference>
<dbReference type="SUPFAM" id="SSF53720">
    <property type="entry name" value="ALDH-like"/>
    <property type="match status" value="1"/>
</dbReference>
<evidence type="ECO:0000256" key="1">
    <source>
        <dbReference type="ARBA" id="ARBA00009986"/>
    </source>
</evidence>
<accession>D4XW86</accession>
<dbReference type="OrthoDB" id="9762913at2"/>
<dbReference type="Pfam" id="PF00171">
    <property type="entry name" value="Aldedh"/>
    <property type="match status" value="1"/>
</dbReference>
<feature type="active site" evidence="4">
    <location>
        <position position="207"/>
    </location>
</feature>
<dbReference type="PIRSF" id="PIRSF036492">
    <property type="entry name" value="ALDH"/>
    <property type="match status" value="1"/>
</dbReference>
<proteinExistence type="inferred from homology"/>
<gene>
    <name evidence="6" type="ORF">MALL_0749</name>
</gene>
<dbReference type="InterPro" id="IPR016161">
    <property type="entry name" value="Ald_DH/histidinol_DH"/>
</dbReference>
<dbReference type="Proteomes" id="UP000004757">
    <property type="component" value="Unassembled WGS sequence"/>
</dbReference>
<sequence length="455" mass="52484">MKTNIDSNLRIIMSKEKRKFYLKLIYKWIKNNTSQIEIALKNDLNKSQIEAYLSEIQIVLKEIRILLKSLNWAVKKHFVKNDISNPLTYFNKSFYRYEPVGKVFIIAPFNYPFHLVLMPLVGAIAAGNKAIIKASDKCFYTAQVLKDLVLNTELKNIVEYLEHDASVQKINEVIESNIDLLFFTGSEQVGNILELKAKENNVLSVMELGAACPVYIDKKINLKVAAKRIIWAKAYNAGQTCISPNHFLVHEDVYDNLIKELELQIKLQFGLDQVNSVDLAKIINKNEFNKISRRFLEITNKKLISNESKNKIGITIFQADLSSHKQFLNWEVFSPILPLFKVKNDQEAIEIFNKYNSSALASYVFSTDKKVINKFINNTNSGSLSINDLLIHISNSRLPFGGIKHSGHGRYRYKKSIESFSNIRSYYHSISNLDFSARFSPYNSKKYNFIKRFMK</sequence>
<dbReference type="GO" id="GO:0004029">
    <property type="term" value="F:aldehyde dehydrogenase (NAD+) activity"/>
    <property type="evidence" value="ECO:0007669"/>
    <property type="project" value="TreeGrafter"/>
</dbReference>
<feature type="domain" description="Aldehyde dehydrogenase" evidence="5">
    <location>
        <begin position="13"/>
        <end position="425"/>
    </location>
</feature>
<dbReference type="RefSeq" id="WP_005683686.1">
    <property type="nucleotide sequence ID" value="NZ_ADNC01000023.1"/>
</dbReference>
<protein>
    <recommendedName>
        <fullName evidence="3">Aldehyde dehydrogenase</fullName>
    </recommendedName>
</protein>
<dbReference type="GO" id="GO:0005737">
    <property type="term" value="C:cytoplasm"/>
    <property type="evidence" value="ECO:0007669"/>
    <property type="project" value="TreeGrafter"/>
</dbReference>
<name>D4XW86_9BACT</name>
<keyword evidence="2 3" id="KW-0560">Oxidoreductase</keyword>
<dbReference type="Gene3D" id="3.40.605.10">
    <property type="entry name" value="Aldehyde Dehydrogenase, Chain A, domain 1"/>
    <property type="match status" value="1"/>
</dbReference>
<reference evidence="6 7" key="1">
    <citation type="submission" date="2010-03" db="EMBL/GenBank/DDBJ databases">
        <authorList>
            <person name="Glass J.I."/>
            <person name="Benders G.A."/>
            <person name="Durkin A.S."/>
            <person name="Farmerie W.G."/>
            <person name="Hlavinka K."/>
            <person name="Hostetler J."/>
            <person name="Jackson J."/>
            <person name="May M.A."/>
            <person name="Miller R.H."/>
            <person name="Paralanov V."/>
            <person name="Radune D."/>
            <person name="Szczypinski B."/>
            <person name="Brown D.R."/>
        </authorList>
    </citation>
    <scope>NUCLEOTIDE SEQUENCE [LARGE SCALE GENOMIC DNA]</scope>
    <source>
        <strain evidence="6 7">A21JP2</strain>
    </source>
</reference>
<dbReference type="eggNOG" id="COG1012">
    <property type="taxonomic scope" value="Bacteria"/>
</dbReference>
<feature type="active site" evidence="4">
    <location>
        <position position="241"/>
    </location>
</feature>
<dbReference type="InterPro" id="IPR016163">
    <property type="entry name" value="Ald_DH_C"/>
</dbReference>
<comment type="caution">
    <text evidence="6">The sequence shown here is derived from an EMBL/GenBank/DDBJ whole genome shotgun (WGS) entry which is preliminary data.</text>
</comment>
<dbReference type="GO" id="GO:0006081">
    <property type="term" value="P:aldehyde metabolic process"/>
    <property type="evidence" value="ECO:0007669"/>
    <property type="project" value="InterPro"/>
</dbReference>
<evidence type="ECO:0000256" key="4">
    <source>
        <dbReference type="PIRSR" id="PIRSR036492-1"/>
    </source>
</evidence>
<evidence type="ECO:0000313" key="7">
    <source>
        <dbReference type="Proteomes" id="UP000004757"/>
    </source>
</evidence>
<dbReference type="STRING" id="747682.MALL_0749"/>
<dbReference type="InterPro" id="IPR012394">
    <property type="entry name" value="Aldehyde_DH_NAD(P)"/>
</dbReference>
<dbReference type="EMBL" id="ADNC01000023">
    <property type="protein sequence ID" value="EFF41401.1"/>
    <property type="molecule type" value="Genomic_DNA"/>
</dbReference>
<dbReference type="InterPro" id="IPR016162">
    <property type="entry name" value="Ald_DH_N"/>
</dbReference>